<proteinExistence type="predicted"/>
<comment type="caution">
    <text evidence="1">The sequence shown here is derived from an EMBL/GenBank/DDBJ whole genome shotgun (WGS) entry which is preliminary data.</text>
</comment>
<accession>A0AAV4ADE7</accession>
<organism evidence="1 2">
    <name type="scientific">Plakobranchus ocellatus</name>
    <dbReference type="NCBI Taxonomy" id="259542"/>
    <lineage>
        <taxon>Eukaryota</taxon>
        <taxon>Metazoa</taxon>
        <taxon>Spiralia</taxon>
        <taxon>Lophotrochozoa</taxon>
        <taxon>Mollusca</taxon>
        <taxon>Gastropoda</taxon>
        <taxon>Heterobranchia</taxon>
        <taxon>Euthyneura</taxon>
        <taxon>Panpulmonata</taxon>
        <taxon>Sacoglossa</taxon>
        <taxon>Placobranchoidea</taxon>
        <taxon>Plakobranchidae</taxon>
        <taxon>Plakobranchus</taxon>
    </lineage>
</organism>
<reference evidence="1 2" key="1">
    <citation type="journal article" date="2021" name="Elife">
        <title>Chloroplast acquisition without the gene transfer in kleptoplastic sea slugs, Plakobranchus ocellatus.</title>
        <authorList>
            <person name="Maeda T."/>
            <person name="Takahashi S."/>
            <person name="Yoshida T."/>
            <person name="Shimamura S."/>
            <person name="Takaki Y."/>
            <person name="Nagai Y."/>
            <person name="Toyoda A."/>
            <person name="Suzuki Y."/>
            <person name="Arimoto A."/>
            <person name="Ishii H."/>
            <person name="Satoh N."/>
            <person name="Nishiyama T."/>
            <person name="Hasebe M."/>
            <person name="Maruyama T."/>
            <person name="Minagawa J."/>
            <person name="Obokata J."/>
            <person name="Shigenobu S."/>
        </authorList>
    </citation>
    <scope>NUCLEOTIDE SEQUENCE [LARGE SCALE GENOMIC DNA]</scope>
</reference>
<gene>
    <name evidence="1" type="ORF">PoB_003186500</name>
</gene>
<evidence type="ECO:0000313" key="1">
    <source>
        <dbReference type="EMBL" id="GFO05360.1"/>
    </source>
</evidence>
<name>A0AAV4ADE7_9GAST</name>
<evidence type="ECO:0000313" key="2">
    <source>
        <dbReference type="Proteomes" id="UP000735302"/>
    </source>
</evidence>
<protein>
    <submittedName>
        <fullName evidence="1">Uncharacterized protein</fullName>
    </submittedName>
</protein>
<keyword evidence="2" id="KW-1185">Reference proteome</keyword>
<dbReference type="Proteomes" id="UP000735302">
    <property type="component" value="Unassembled WGS sequence"/>
</dbReference>
<dbReference type="AlphaFoldDB" id="A0AAV4ADE7"/>
<sequence length="121" mass="13740">MEERCLYCCCPKHVPITSPKDNSFGGPIPRAILILLVLHADDTRFMLNTHLYMPVCERLKMACAYIVVLKAFRNRVARDRELETLDPVCSGEKCRHIRAGLSTALGFKTVNNIEESRFRSG</sequence>
<dbReference type="EMBL" id="BLXT01003748">
    <property type="protein sequence ID" value="GFO05360.1"/>
    <property type="molecule type" value="Genomic_DNA"/>
</dbReference>